<gene>
    <name evidence="1" type="ORF">DI09_235p10</name>
</gene>
<dbReference type="RefSeq" id="XP_013238395.1">
    <property type="nucleotide sequence ID" value="XM_013382941.1"/>
</dbReference>
<dbReference type="AlphaFoldDB" id="A0A098VT39"/>
<reference evidence="1 2" key="1">
    <citation type="submission" date="2014-04" db="EMBL/GenBank/DDBJ databases">
        <title>A new species of microsporidia sheds light on the evolution of extreme parasitism.</title>
        <authorList>
            <person name="Haag K.L."/>
            <person name="James T.Y."/>
            <person name="Larsson R."/>
            <person name="Schaer T.M."/>
            <person name="Refardt D."/>
            <person name="Pombert J.-F."/>
            <person name="Ebert D."/>
        </authorList>
    </citation>
    <scope>NUCLEOTIDE SEQUENCE [LARGE SCALE GENOMIC DNA]</scope>
    <source>
        <strain evidence="1 2">UGP3</strain>
        <tissue evidence="1">Spores</tissue>
    </source>
</reference>
<comment type="caution">
    <text evidence="1">The sequence shown here is derived from an EMBL/GenBank/DDBJ whole genome shotgun (WGS) entry which is preliminary data.</text>
</comment>
<evidence type="ECO:0000313" key="2">
    <source>
        <dbReference type="Proteomes" id="UP000029725"/>
    </source>
</evidence>
<feature type="non-terminal residue" evidence="1">
    <location>
        <position position="1"/>
    </location>
</feature>
<dbReference type="EMBL" id="JMKJ01000150">
    <property type="protein sequence ID" value="KGG51959.1"/>
    <property type="molecule type" value="Genomic_DNA"/>
</dbReference>
<name>A0A098VT39_9MICR</name>
<dbReference type="HOGENOM" id="CLU_1113601_0_0_1"/>
<organism evidence="1 2">
    <name type="scientific">Mitosporidium daphniae</name>
    <dbReference type="NCBI Taxonomy" id="1485682"/>
    <lineage>
        <taxon>Eukaryota</taxon>
        <taxon>Fungi</taxon>
        <taxon>Fungi incertae sedis</taxon>
        <taxon>Microsporidia</taxon>
        <taxon>Mitosporidium</taxon>
    </lineage>
</organism>
<accession>A0A098VT39</accession>
<keyword evidence="2" id="KW-1185">Reference proteome</keyword>
<protein>
    <submittedName>
        <fullName evidence="1">Uncharacterized protein</fullName>
    </submittedName>
</protein>
<sequence>KTFSEAQKTFNFTSQPVDDTKVLLLINGEKSSEITKDEFENLRKNFPYFKYLSDEKGNKALFDPKNHIIYTKNGRENVTDDSYSLFYNGNEEKLLLYVPNLKESERMMFIVDATNEESYMANIKFAAFQPKYKIKFGVNDQASPPVVTIMQEDDFEKKDEVKGRFLFSSILIVPIKITDINIDDGKVKYEMIANKPSEAQTPAAQNTEAQTPAAESPKYLYLDKISMKSKNFDFINPIVFIMLQQLGIFG</sequence>
<proteinExistence type="predicted"/>
<evidence type="ECO:0000313" key="1">
    <source>
        <dbReference type="EMBL" id="KGG51959.1"/>
    </source>
</evidence>
<dbReference type="VEuPathDB" id="MicrosporidiaDB:DI09_235p10"/>
<dbReference type="Proteomes" id="UP000029725">
    <property type="component" value="Unassembled WGS sequence"/>
</dbReference>
<dbReference type="GeneID" id="25259154"/>